<comment type="caution">
    <text evidence="3">The sequence shown here is derived from an EMBL/GenBank/DDBJ whole genome shotgun (WGS) entry which is preliminary data.</text>
</comment>
<dbReference type="EMBL" id="MWSK01000011">
    <property type="protein sequence ID" value="OXS74190.1"/>
    <property type="molecule type" value="Genomic_DNA"/>
</dbReference>
<organism evidence="3 4">
    <name type="scientific">Domibacillus enclensis</name>
    <dbReference type="NCBI Taxonomy" id="1017273"/>
    <lineage>
        <taxon>Bacteria</taxon>
        <taxon>Bacillati</taxon>
        <taxon>Bacillota</taxon>
        <taxon>Bacilli</taxon>
        <taxon>Bacillales</taxon>
        <taxon>Bacillaceae</taxon>
        <taxon>Domibacillus</taxon>
    </lineage>
</organism>
<sequence>MMKKGGIQMVKMMLDAGHGGKDPGAVAHGLQEKDLTLHLAVKAGAYLTSRYDCDVIYTRTKDVYLSPSERADLANEAGADLFCSFHINSAANPAARGFETFKFNGAAGKTAMLQILVHGAAVKVTDRHEVLDRGMKDENFAVLRETAMPAVLTETLFISNKEDARLLKSDAFLNSMAAAYGEGLARAAGAKERKAQAADNRLFRLHTGTFTGQAEADNQAEMLRKAYGWTIYVKEEG</sequence>
<proteinExistence type="predicted"/>
<evidence type="ECO:0000313" key="3">
    <source>
        <dbReference type="EMBL" id="OXS74190.1"/>
    </source>
</evidence>
<evidence type="ECO:0000259" key="2">
    <source>
        <dbReference type="SMART" id="SM00646"/>
    </source>
</evidence>
<dbReference type="Gene3D" id="3.40.630.40">
    <property type="entry name" value="Zn-dependent exopeptidases"/>
    <property type="match status" value="1"/>
</dbReference>
<dbReference type="PANTHER" id="PTHR30404:SF0">
    <property type="entry name" value="N-ACETYLMURAMOYL-L-ALANINE AMIDASE AMIC"/>
    <property type="match status" value="1"/>
</dbReference>
<accession>A0ABX4E5H8</accession>
<dbReference type="Pfam" id="PF01520">
    <property type="entry name" value="Amidase_3"/>
    <property type="match status" value="1"/>
</dbReference>
<feature type="domain" description="MurNAc-LAA" evidence="2">
    <location>
        <begin position="71"/>
        <end position="185"/>
    </location>
</feature>
<keyword evidence="1" id="KW-0378">Hydrolase</keyword>
<evidence type="ECO:0000313" key="4">
    <source>
        <dbReference type="Proteomes" id="UP000215545"/>
    </source>
</evidence>
<dbReference type="InterPro" id="IPR002508">
    <property type="entry name" value="MurNAc-LAA_cat"/>
</dbReference>
<reference evidence="4" key="1">
    <citation type="submission" date="2017-03" db="EMBL/GenBank/DDBJ databases">
        <title>Bacillus sp. V-88(T) DSM27956, whole genome shotgun sequencing project.</title>
        <authorList>
            <person name="Dastager S.G."/>
            <person name="Neurgaonkar P.S."/>
            <person name="Dharne M.S."/>
        </authorList>
    </citation>
    <scope>NUCLEOTIDE SEQUENCE [LARGE SCALE GENOMIC DNA]</scope>
    <source>
        <strain evidence="4">DSM 25145</strain>
    </source>
</reference>
<dbReference type="Proteomes" id="UP000215545">
    <property type="component" value="Unassembled WGS sequence"/>
</dbReference>
<dbReference type="CDD" id="cd02696">
    <property type="entry name" value="MurNAc-LAA"/>
    <property type="match status" value="1"/>
</dbReference>
<evidence type="ECO:0000256" key="1">
    <source>
        <dbReference type="ARBA" id="ARBA00022801"/>
    </source>
</evidence>
<keyword evidence="4" id="KW-1185">Reference proteome</keyword>
<dbReference type="InterPro" id="IPR050695">
    <property type="entry name" value="N-acetylmuramoyl_amidase_3"/>
</dbReference>
<dbReference type="SMART" id="SM00646">
    <property type="entry name" value="Ami_3"/>
    <property type="match status" value="1"/>
</dbReference>
<protein>
    <recommendedName>
        <fullName evidence="2">MurNAc-LAA domain-containing protein</fullName>
    </recommendedName>
</protein>
<name>A0ABX4E5H8_9BACI</name>
<dbReference type="SUPFAM" id="SSF53187">
    <property type="entry name" value="Zn-dependent exopeptidases"/>
    <property type="match status" value="1"/>
</dbReference>
<dbReference type="PANTHER" id="PTHR30404">
    <property type="entry name" value="N-ACETYLMURAMOYL-L-ALANINE AMIDASE"/>
    <property type="match status" value="1"/>
</dbReference>
<gene>
    <name evidence="3" type="ORF">B1B05_17095</name>
</gene>